<evidence type="ECO:0000256" key="3">
    <source>
        <dbReference type="ARBA" id="ARBA00022676"/>
    </source>
</evidence>
<reference evidence="10" key="1">
    <citation type="submission" date="2013-01" db="EMBL/GenBank/DDBJ databases">
        <title>Draft Genome Sequence of a Mulberry Tree, Morus notabilis C.K. Schneid.</title>
        <authorList>
            <person name="He N."/>
            <person name="Zhao S."/>
        </authorList>
    </citation>
    <scope>NUCLEOTIDE SEQUENCE</scope>
</reference>
<keyword evidence="7" id="KW-0472">Membrane</keyword>
<name>W9REW1_9ROSA</name>
<evidence type="ECO:0000256" key="7">
    <source>
        <dbReference type="ARBA" id="ARBA00023136"/>
    </source>
</evidence>
<evidence type="ECO:0000313" key="10">
    <source>
        <dbReference type="Proteomes" id="UP000030645"/>
    </source>
</evidence>
<sequence>MDSEQRRKRKRLGKIYCSKAQSFSLRSLILCLSFFVFLLFLSSDRVPINPASFRPVISTAPTFFLLQSSNSILDPLTGRRQTTSSSSPARVVGRVLFPDQVLLLVVANTIRPAQADRLDCVYLDDNGSNFASRPVDRSVPASAGEFLLRRVLFPDQVLLLVVANTIRPAQADRLDCVYLDDNGSNFASRPVLSMDGYDKFRSIVRCPLPPANFSPAAVDLRWRGEYWQPSRAPVNQTVNSWDKLVYEAAIDGGTMVVFVKGLNLRHHRKSDPSQFSCHFGLRNWDKEEGFVLTTPAITAAQEVIRCVLPRSIQIIPHKAHGIRVTIGHSVGANSPILFPSVARIYSSKPRELKVKNNRNKKKHELCVCTMVWNQASALREWIMYHAWLGVEKWFIYDNNSDDGIEQVVQELDVQGFNVSRLAWPWIKTQEAGFSHCALRAREECNWVGFFDVDEFFYLPRAFHHYRGPGSPGQNALRDLVANFSSSSSIGEIRTDCYSFGPSGLSSTPPRGVTVGYTCRLKSPERHKSIVRPDMLDATLLNVVHHFELREGVKYLNVPENTAVVNHYKYQVWESFSAKFYRRVSTYVADWQEDQNKGSKDRAPGLGTEAIEPPNWRLQFCSVWDTGLSDFVLAYLADPATGSLPWEERSRM</sequence>
<gene>
    <name evidence="9" type="ORF">L484_011016</name>
</gene>
<dbReference type="EC" id="2.4.1.-" evidence="8"/>
<dbReference type="eggNOG" id="ENOG502QVEP">
    <property type="taxonomic scope" value="Eukaryota"/>
</dbReference>
<dbReference type="GO" id="GO:0005737">
    <property type="term" value="C:cytoplasm"/>
    <property type="evidence" value="ECO:0007669"/>
    <property type="project" value="TreeGrafter"/>
</dbReference>
<comment type="similarity">
    <text evidence="2 8">Belongs to the glycosyltransferase 92 family.</text>
</comment>
<dbReference type="PANTHER" id="PTHR21461:SF16">
    <property type="entry name" value="GLYCOSYLTRANSFERASE FAMILY 92 PROTEIN RCOM_0530710"/>
    <property type="match status" value="1"/>
</dbReference>
<evidence type="ECO:0000256" key="5">
    <source>
        <dbReference type="ARBA" id="ARBA00022692"/>
    </source>
</evidence>
<keyword evidence="10" id="KW-1185">Reference proteome</keyword>
<evidence type="ECO:0000256" key="6">
    <source>
        <dbReference type="ARBA" id="ARBA00022989"/>
    </source>
</evidence>
<proteinExistence type="inferred from homology"/>
<dbReference type="Pfam" id="PF01697">
    <property type="entry name" value="Glyco_transf_92"/>
    <property type="match status" value="1"/>
</dbReference>
<comment type="subcellular location">
    <subcellularLocation>
        <location evidence="1">Membrane</location>
        <topology evidence="1">Single-pass membrane protein</topology>
    </subcellularLocation>
</comment>
<organism evidence="9 10">
    <name type="scientific">Morus notabilis</name>
    <dbReference type="NCBI Taxonomy" id="981085"/>
    <lineage>
        <taxon>Eukaryota</taxon>
        <taxon>Viridiplantae</taxon>
        <taxon>Streptophyta</taxon>
        <taxon>Embryophyta</taxon>
        <taxon>Tracheophyta</taxon>
        <taxon>Spermatophyta</taxon>
        <taxon>Magnoliopsida</taxon>
        <taxon>eudicotyledons</taxon>
        <taxon>Gunneridae</taxon>
        <taxon>Pentapetalae</taxon>
        <taxon>rosids</taxon>
        <taxon>fabids</taxon>
        <taxon>Rosales</taxon>
        <taxon>Moraceae</taxon>
        <taxon>Moreae</taxon>
        <taxon>Morus</taxon>
    </lineage>
</organism>
<evidence type="ECO:0000256" key="4">
    <source>
        <dbReference type="ARBA" id="ARBA00022679"/>
    </source>
</evidence>
<dbReference type="PANTHER" id="PTHR21461">
    <property type="entry name" value="GLYCOSYLTRANSFERASE FAMILY 92 PROTEIN"/>
    <property type="match status" value="1"/>
</dbReference>
<evidence type="ECO:0000256" key="2">
    <source>
        <dbReference type="ARBA" id="ARBA00007647"/>
    </source>
</evidence>
<keyword evidence="3 8" id="KW-0328">Glycosyltransferase</keyword>
<dbReference type="InterPro" id="IPR008166">
    <property type="entry name" value="Glyco_transf_92"/>
</dbReference>
<evidence type="ECO:0000313" key="9">
    <source>
        <dbReference type="EMBL" id="EXB74737.1"/>
    </source>
</evidence>
<evidence type="ECO:0000256" key="8">
    <source>
        <dbReference type="RuleBase" id="RU366017"/>
    </source>
</evidence>
<dbReference type="AlphaFoldDB" id="W9REW1"/>
<keyword evidence="4 8" id="KW-0808">Transferase</keyword>
<dbReference type="GO" id="GO:0016757">
    <property type="term" value="F:glycosyltransferase activity"/>
    <property type="evidence" value="ECO:0007669"/>
    <property type="project" value="UniProtKB-UniRule"/>
</dbReference>
<keyword evidence="6" id="KW-1133">Transmembrane helix</keyword>
<dbReference type="STRING" id="981085.W9REW1"/>
<dbReference type="Proteomes" id="UP000030645">
    <property type="component" value="Unassembled WGS sequence"/>
</dbReference>
<accession>W9REW1</accession>
<evidence type="ECO:0000256" key="1">
    <source>
        <dbReference type="ARBA" id="ARBA00004167"/>
    </source>
</evidence>
<dbReference type="GO" id="GO:0016020">
    <property type="term" value="C:membrane"/>
    <property type="evidence" value="ECO:0007669"/>
    <property type="project" value="UniProtKB-SubCell"/>
</dbReference>
<dbReference type="EMBL" id="KE344656">
    <property type="protein sequence ID" value="EXB74737.1"/>
    <property type="molecule type" value="Genomic_DNA"/>
</dbReference>
<protein>
    <recommendedName>
        <fullName evidence="8">Glycosyltransferase family 92 protein</fullName>
        <ecNumber evidence="8">2.4.1.-</ecNumber>
    </recommendedName>
</protein>
<keyword evidence="5" id="KW-0812">Transmembrane</keyword>